<reference evidence="2 3" key="1">
    <citation type="submission" date="2018-10" db="EMBL/GenBank/DDBJ databases">
        <title>Co-occurring genomic capacity for anaerobic methane metabolism and dissimilatory sulfite reduction discovered in the Korarchaeota.</title>
        <authorList>
            <person name="Mckay L.J."/>
            <person name="Dlakic M."/>
            <person name="Fields M.W."/>
            <person name="Delmont T.O."/>
            <person name="Eren A.M."/>
            <person name="Jay Z.J."/>
            <person name="Klingelsmith K.B."/>
            <person name="Rusch D.B."/>
            <person name="Inskeep W.P."/>
        </authorList>
    </citation>
    <scope>NUCLEOTIDE SEQUENCE [LARGE SCALE GENOMIC DNA]</scope>
    <source>
        <strain evidence="2 3">MDKW</strain>
    </source>
</reference>
<gene>
    <name evidence="2" type="ORF">D6D85_07450</name>
</gene>
<evidence type="ECO:0000313" key="3">
    <source>
        <dbReference type="Proteomes" id="UP000277582"/>
    </source>
</evidence>
<evidence type="ECO:0000313" key="2">
    <source>
        <dbReference type="EMBL" id="RSN74680.1"/>
    </source>
</evidence>
<comment type="caution">
    <text evidence="2">The sequence shown here is derived from an EMBL/GenBank/DDBJ whole genome shotgun (WGS) entry which is preliminary data.</text>
</comment>
<organism evidence="2 3">
    <name type="scientific">Candidatus Methanodesulfokora washburnensis</name>
    <dbReference type="NCBI Taxonomy" id="2478471"/>
    <lineage>
        <taxon>Archaea</taxon>
        <taxon>Thermoproteota</taxon>
        <taxon>Candidatus Korarchaeia</taxon>
        <taxon>Candidatus Korarchaeia incertae sedis</taxon>
        <taxon>Candidatus Methanodesulfokora</taxon>
    </lineage>
</organism>
<name>A0A429GLH3_9CREN</name>
<dbReference type="InterPro" id="IPR037045">
    <property type="entry name" value="S8pro/Inhibitor_I9_sf"/>
</dbReference>
<evidence type="ECO:0000256" key="1">
    <source>
        <dbReference type="SAM" id="Phobius"/>
    </source>
</evidence>
<keyword evidence="1" id="KW-0472">Membrane</keyword>
<dbReference type="Gene3D" id="3.30.70.80">
    <property type="entry name" value="Peptidase S8 propeptide/proteinase inhibitor I9"/>
    <property type="match status" value="1"/>
</dbReference>
<keyword evidence="3" id="KW-1185">Reference proteome</keyword>
<dbReference type="AlphaFoldDB" id="A0A429GLH3"/>
<keyword evidence="1" id="KW-1133">Transmembrane helix</keyword>
<protein>
    <submittedName>
        <fullName evidence="2">Uncharacterized protein</fullName>
    </submittedName>
</protein>
<keyword evidence="1" id="KW-0812">Transmembrane</keyword>
<dbReference type="Proteomes" id="UP000277582">
    <property type="component" value="Unassembled WGS sequence"/>
</dbReference>
<accession>A0A429GLH3</accession>
<sequence>MFILLIPLTVLAAQSDKIDPALLGLIRENPSSEVRIIVELFERPTNEQIEVLKGDGMNVTHVYKIINAVAGTAPAGKIERIAGHPWVKKVWLDRTVRALEENEPTNETSENGTSREMVSEVPVFIPLLIVLLVAVAILKIFR</sequence>
<proteinExistence type="predicted"/>
<dbReference type="SUPFAM" id="SSF54897">
    <property type="entry name" value="Protease propeptides/inhibitors"/>
    <property type="match status" value="1"/>
</dbReference>
<dbReference type="EMBL" id="RCOS01000087">
    <property type="protein sequence ID" value="RSN74680.1"/>
    <property type="molecule type" value="Genomic_DNA"/>
</dbReference>
<feature type="transmembrane region" description="Helical" evidence="1">
    <location>
        <begin position="123"/>
        <end position="141"/>
    </location>
</feature>